<proteinExistence type="predicted"/>
<gene>
    <name evidence="1" type="ORF">UA08_03823</name>
</gene>
<reference evidence="1 2" key="1">
    <citation type="submission" date="2015-06" db="EMBL/GenBank/DDBJ databases">
        <title>Talaromyces atroroseus IBT 11181 draft genome.</title>
        <authorList>
            <person name="Rasmussen K.B."/>
            <person name="Rasmussen S."/>
            <person name="Petersen B."/>
            <person name="Sicheritz-Ponten T."/>
            <person name="Mortensen U.H."/>
            <person name="Thrane U."/>
        </authorList>
    </citation>
    <scope>NUCLEOTIDE SEQUENCE [LARGE SCALE GENOMIC DNA]</scope>
    <source>
        <strain evidence="1 2">IBT 11181</strain>
    </source>
</reference>
<keyword evidence="2" id="KW-1185">Reference proteome</keyword>
<dbReference type="RefSeq" id="XP_020121276.1">
    <property type="nucleotide sequence ID" value="XM_020266166.1"/>
</dbReference>
<comment type="caution">
    <text evidence="1">The sequence shown here is derived from an EMBL/GenBank/DDBJ whole genome shotgun (WGS) entry which is preliminary data.</text>
</comment>
<evidence type="ECO:0000313" key="2">
    <source>
        <dbReference type="Proteomes" id="UP000214365"/>
    </source>
</evidence>
<sequence>MSVCAFIRRCLSFPSVSSSRNPSSIIWFGWYPICSSRGGATPAPIRGSRL</sequence>
<evidence type="ECO:0000313" key="1">
    <source>
        <dbReference type="EMBL" id="OKL61155.1"/>
    </source>
</evidence>
<dbReference type="EMBL" id="LFMY01000004">
    <property type="protein sequence ID" value="OKL61155.1"/>
    <property type="molecule type" value="Genomic_DNA"/>
</dbReference>
<name>A0A225B2V0_TALAT</name>
<dbReference type="GeneID" id="31003578"/>
<accession>A0A225B2V0</accession>
<organism evidence="1 2">
    <name type="scientific">Talaromyces atroroseus</name>
    <dbReference type="NCBI Taxonomy" id="1441469"/>
    <lineage>
        <taxon>Eukaryota</taxon>
        <taxon>Fungi</taxon>
        <taxon>Dikarya</taxon>
        <taxon>Ascomycota</taxon>
        <taxon>Pezizomycotina</taxon>
        <taxon>Eurotiomycetes</taxon>
        <taxon>Eurotiomycetidae</taxon>
        <taxon>Eurotiales</taxon>
        <taxon>Trichocomaceae</taxon>
        <taxon>Talaromyces</taxon>
        <taxon>Talaromyces sect. Trachyspermi</taxon>
    </lineage>
</organism>
<protein>
    <submittedName>
        <fullName evidence="1">Uncharacterized protein</fullName>
    </submittedName>
</protein>
<dbReference type="Proteomes" id="UP000214365">
    <property type="component" value="Unassembled WGS sequence"/>
</dbReference>
<dbReference type="AlphaFoldDB" id="A0A225B2V0"/>